<evidence type="ECO:0000256" key="4">
    <source>
        <dbReference type="SAM" id="MobiDB-lite"/>
    </source>
</evidence>
<dbReference type="InterPro" id="IPR036390">
    <property type="entry name" value="WH_DNA-bd_sf"/>
</dbReference>
<reference evidence="7" key="1">
    <citation type="submission" date="2021-01" db="EMBL/GenBank/DDBJ databases">
        <title>KCTC 19127 draft genome.</title>
        <authorList>
            <person name="An D."/>
        </authorList>
    </citation>
    <scope>NUCLEOTIDE SEQUENCE</scope>
    <source>
        <strain evidence="7">KCTC 19127</strain>
    </source>
</reference>
<keyword evidence="1" id="KW-0805">Transcription regulation</keyword>
<dbReference type="PROSITE" id="PS51077">
    <property type="entry name" value="HTH_ICLR"/>
    <property type="match status" value="1"/>
</dbReference>
<name>A0A938YRK9_9ACTN</name>
<accession>A0A938YRK9</accession>
<evidence type="ECO:0000256" key="2">
    <source>
        <dbReference type="ARBA" id="ARBA00023125"/>
    </source>
</evidence>
<dbReference type="EMBL" id="JAERWL010000014">
    <property type="protein sequence ID" value="MBM9477938.1"/>
    <property type="molecule type" value="Genomic_DNA"/>
</dbReference>
<dbReference type="GO" id="GO:0003677">
    <property type="term" value="F:DNA binding"/>
    <property type="evidence" value="ECO:0007669"/>
    <property type="project" value="UniProtKB-KW"/>
</dbReference>
<evidence type="ECO:0000313" key="8">
    <source>
        <dbReference type="Proteomes" id="UP000663801"/>
    </source>
</evidence>
<feature type="domain" description="HTH iclR-type" evidence="5">
    <location>
        <begin position="19"/>
        <end position="80"/>
    </location>
</feature>
<dbReference type="InterPro" id="IPR036388">
    <property type="entry name" value="WH-like_DNA-bd_sf"/>
</dbReference>
<proteinExistence type="predicted"/>
<evidence type="ECO:0000256" key="3">
    <source>
        <dbReference type="ARBA" id="ARBA00023163"/>
    </source>
</evidence>
<dbReference type="InterPro" id="IPR014757">
    <property type="entry name" value="Tscrpt_reg_IclR_C"/>
</dbReference>
<feature type="region of interest" description="Disordered" evidence="4">
    <location>
        <begin position="1"/>
        <end position="20"/>
    </location>
</feature>
<dbReference type="Gene3D" id="3.30.450.40">
    <property type="match status" value="1"/>
</dbReference>
<comment type="caution">
    <text evidence="7">The sequence shown here is derived from an EMBL/GenBank/DDBJ whole genome shotgun (WGS) entry which is preliminary data.</text>
</comment>
<dbReference type="Gene3D" id="1.10.10.10">
    <property type="entry name" value="Winged helix-like DNA-binding domain superfamily/Winged helix DNA-binding domain"/>
    <property type="match status" value="1"/>
</dbReference>
<dbReference type="InterPro" id="IPR029016">
    <property type="entry name" value="GAF-like_dom_sf"/>
</dbReference>
<dbReference type="GO" id="GO:0003700">
    <property type="term" value="F:DNA-binding transcription factor activity"/>
    <property type="evidence" value="ECO:0007669"/>
    <property type="project" value="TreeGrafter"/>
</dbReference>
<evidence type="ECO:0000259" key="6">
    <source>
        <dbReference type="PROSITE" id="PS51078"/>
    </source>
</evidence>
<evidence type="ECO:0000313" key="7">
    <source>
        <dbReference type="EMBL" id="MBM9477938.1"/>
    </source>
</evidence>
<evidence type="ECO:0000256" key="1">
    <source>
        <dbReference type="ARBA" id="ARBA00023015"/>
    </source>
</evidence>
<dbReference type="Proteomes" id="UP000663801">
    <property type="component" value="Unassembled WGS sequence"/>
</dbReference>
<dbReference type="Pfam" id="PF09339">
    <property type="entry name" value="HTH_IclR"/>
    <property type="match status" value="1"/>
</dbReference>
<keyword evidence="8" id="KW-1185">Reference proteome</keyword>
<dbReference type="RefSeq" id="WP_205258061.1">
    <property type="nucleotide sequence ID" value="NZ_BAAAPV010000002.1"/>
</dbReference>
<dbReference type="SUPFAM" id="SSF46785">
    <property type="entry name" value="Winged helix' DNA-binding domain"/>
    <property type="match status" value="1"/>
</dbReference>
<feature type="domain" description="IclR-ED" evidence="6">
    <location>
        <begin position="80"/>
        <end position="261"/>
    </location>
</feature>
<dbReference type="InterPro" id="IPR005471">
    <property type="entry name" value="Tscrpt_reg_IclR_N"/>
</dbReference>
<dbReference type="PANTHER" id="PTHR30136">
    <property type="entry name" value="HELIX-TURN-HELIX TRANSCRIPTIONAL REGULATOR, ICLR FAMILY"/>
    <property type="match status" value="1"/>
</dbReference>
<dbReference type="AlphaFoldDB" id="A0A938YRK9"/>
<keyword evidence="3" id="KW-0804">Transcription</keyword>
<dbReference type="PANTHER" id="PTHR30136:SF24">
    <property type="entry name" value="HTH-TYPE TRANSCRIPTIONAL REPRESSOR ALLR"/>
    <property type="match status" value="1"/>
</dbReference>
<protein>
    <submittedName>
        <fullName evidence="7">IclR family transcriptional regulator</fullName>
    </submittedName>
</protein>
<dbReference type="PROSITE" id="PS51078">
    <property type="entry name" value="ICLR_ED"/>
    <property type="match status" value="1"/>
</dbReference>
<dbReference type="InterPro" id="IPR050707">
    <property type="entry name" value="HTH_MetabolicPath_Reg"/>
</dbReference>
<dbReference type="SUPFAM" id="SSF55781">
    <property type="entry name" value="GAF domain-like"/>
    <property type="match status" value="1"/>
</dbReference>
<feature type="compositionally biased region" description="Polar residues" evidence="4">
    <location>
        <begin position="1"/>
        <end position="18"/>
    </location>
</feature>
<organism evidence="7 8">
    <name type="scientific">Nakamurella flavida</name>
    <dbReference type="NCBI Taxonomy" id="363630"/>
    <lineage>
        <taxon>Bacteria</taxon>
        <taxon>Bacillati</taxon>
        <taxon>Actinomycetota</taxon>
        <taxon>Actinomycetes</taxon>
        <taxon>Nakamurellales</taxon>
        <taxon>Nakamurellaceae</taxon>
        <taxon>Nakamurella</taxon>
    </lineage>
</organism>
<keyword evidence="2" id="KW-0238">DNA-binding</keyword>
<evidence type="ECO:0000259" key="5">
    <source>
        <dbReference type="PROSITE" id="PS51077"/>
    </source>
</evidence>
<sequence length="261" mass="28516">MNSSDSSPPRRTASSEPSVKSADRTVAVVELVAAEADGVTFSEIQHRLELPKSSLHALLATLVQRSWLQMDAAHRYRVGRQLQMIAAAGHRDDDSVVDAAVDLLEGARDELGETVHLATLVDTDILYLASRYSRHALGVRFHSGRRLPVYATGLGKAILSSLDPADVPHHLPVTLTPLTEHTIVEPALLDAELTRIRQQQYAVDREEGTPGLCCVAVSFSAQGRNYGLSCSKPTARWTAGEEVRTAELLTQVARTIVRRLR</sequence>
<dbReference type="GO" id="GO:0045892">
    <property type="term" value="P:negative regulation of DNA-templated transcription"/>
    <property type="evidence" value="ECO:0007669"/>
    <property type="project" value="TreeGrafter"/>
</dbReference>
<dbReference type="SMART" id="SM00346">
    <property type="entry name" value="HTH_ICLR"/>
    <property type="match status" value="1"/>
</dbReference>
<dbReference type="Pfam" id="PF01614">
    <property type="entry name" value="IclR_C"/>
    <property type="match status" value="1"/>
</dbReference>
<gene>
    <name evidence="7" type="ORF">JL107_15930</name>
</gene>